<dbReference type="EMBL" id="EQ974262">
    <property type="protein sequence ID" value="EEF31152.1"/>
    <property type="molecule type" value="Genomic_DNA"/>
</dbReference>
<accession>B9SYZ7</accession>
<feature type="region of interest" description="Disordered" evidence="1">
    <location>
        <begin position="26"/>
        <end position="110"/>
    </location>
</feature>
<feature type="compositionally biased region" description="Low complexity" evidence="1">
    <location>
        <begin position="191"/>
        <end position="200"/>
    </location>
</feature>
<feature type="region of interest" description="Disordered" evidence="1">
    <location>
        <begin position="253"/>
        <end position="273"/>
    </location>
</feature>
<dbReference type="InParanoid" id="B9SYZ7"/>
<organism evidence="2 3">
    <name type="scientific">Ricinus communis</name>
    <name type="common">Castor bean</name>
    <dbReference type="NCBI Taxonomy" id="3988"/>
    <lineage>
        <taxon>Eukaryota</taxon>
        <taxon>Viridiplantae</taxon>
        <taxon>Streptophyta</taxon>
        <taxon>Embryophyta</taxon>
        <taxon>Tracheophyta</taxon>
        <taxon>Spermatophyta</taxon>
        <taxon>Magnoliopsida</taxon>
        <taxon>eudicotyledons</taxon>
        <taxon>Gunneridae</taxon>
        <taxon>Pentapetalae</taxon>
        <taxon>rosids</taxon>
        <taxon>fabids</taxon>
        <taxon>Malpighiales</taxon>
        <taxon>Euphorbiaceae</taxon>
        <taxon>Acalyphoideae</taxon>
        <taxon>Acalypheae</taxon>
        <taxon>Ricinus</taxon>
    </lineage>
</organism>
<keyword evidence="3" id="KW-1185">Reference proteome</keyword>
<gene>
    <name evidence="2" type="ORF">RCOM_0120770</name>
</gene>
<dbReference type="PANTHER" id="PTHR38221">
    <property type="entry name" value="BNAA04G14260D PROTEIN"/>
    <property type="match status" value="1"/>
</dbReference>
<proteinExistence type="predicted"/>
<dbReference type="Proteomes" id="UP000008311">
    <property type="component" value="Unassembled WGS sequence"/>
</dbReference>
<dbReference type="AlphaFoldDB" id="B9SYZ7"/>
<sequence>MDNNGPFASIAELCHISSSQEELLKRCRFAGEPETDESLSDESGENDDTTPVESTGIMMISPPESPEEEEEEDHENIPRDNDVFHTPPEESTLATSQEHELHQRVDSHEDRMVLGDEKIEASLTDNDSTAVDLGRDTDLGFSTEVELTERIEVDSGTDVNSILEGEDFRVLKRELDSKTVEAENLGKSVENSSPSNSPNNHQIQQVNGGDNREFNGDSSAKRKLEFCAYGVVESEMGENSVGLGFNKGRIEDGTEEIEDDDSERCLDASSAEKRKEREAKSIDDIDKFRYVPPTNANSLEKQKCVGAKRALPMSMCVNNGCAESEVVPDGVPSPKSYEEVVFTLLEVLKMLSDGHDCDPALEHLSIVEVAKMRGMTFP</sequence>
<evidence type="ECO:0000256" key="1">
    <source>
        <dbReference type="SAM" id="MobiDB-lite"/>
    </source>
</evidence>
<reference evidence="3" key="1">
    <citation type="journal article" date="2010" name="Nat. Biotechnol.">
        <title>Draft genome sequence of the oilseed species Ricinus communis.</title>
        <authorList>
            <person name="Chan A.P."/>
            <person name="Crabtree J."/>
            <person name="Zhao Q."/>
            <person name="Lorenzi H."/>
            <person name="Orvis J."/>
            <person name="Puiu D."/>
            <person name="Melake-Berhan A."/>
            <person name="Jones K.M."/>
            <person name="Redman J."/>
            <person name="Chen G."/>
            <person name="Cahoon E.B."/>
            <person name="Gedil M."/>
            <person name="Stanke M."/>
            <person name="Haas B.J."/>
            <person name="Wortman J.R."/>
            <person name="Fraser-Liggett C.M."/>
            <person name="Ravel J."/>
            <person name="Rabinowicz P.D."/>
        </authorList>
    </citation>
    <scope>NUCLEOTIDE SEQUENCE [LARGE SCALE GENOMIC DNA]</scope>
    <source>
        <strain evidence="3">cv. Hale</strain>
    </source>
</reference>
<evidence type="ECO:0000313" key="3">
    <source>
        <dbReference type="Proteomes" id="UP000008311"/>
    </source>
</evidence>
<feature type="compositionally biased region" description="Acidic residues" evidence="1">
    <location>
        <begin position="65"/>
        <end position="74"/>
    </location>
</feature>
<feature type="region of interest" description="Disordered" evidence="1">
    <location>
        <begin position="182"/>
        <end position="217"/>
    </location>
</feature>
<feature type="compositionally biased region" description="Acidic residues" evidence="1">
    <location>
        <begin position="253"/>
        <end position="262"/>
    </location>
</feature>
<dbReference type="PANTHER" id="PTHR38221:SF1">
    <property type="entry name" value="OVULE PROTEIN"/>
    <property type="match status" value="1"/>
</dbReference>
<feature type="compositionally biased region" description="Acidic residues" evidence="1">
    <location>
        <begin position="33"/>
        <end position="50"/>
    </location>
</feature>
<protein>
    <submittedName>
        <fullName evidence="2">Uncharacterized protein</fullName>
    </submittedName>
</protein>
<dbReference type="eggNOG" id="ENOG502S816">
    <property type="taxonomic scope" value="Eukaryota"/>
</dbReference>
<feature type="compositionally biased region" description="Basic and acidic residues" evidence="1">
    <location>
        <begin position="263"/>
        <end position="273"/>
    </location>
</feature>
<name>B9SYZ7_RICCO</name>
<feature type="compositionally biased region" description="Basic and acidic residues" evidence="1">
    <location>
        <begin position="97"/>
        <end position="110"/>
    </location>
</feature>
<evidence type="ECO:0000313" key="2">
    <source>
        <dbReference type="EMBL" id="EEF31152.1"/>
    </source>
</evidence>